<sequence length="50" mass="5782">MSEIKESRLQKANSLVSKGFASYAQSFRVSNTTKFLMQKFDYLENGQEED</sequence>
<organism evidence="1">
    <name type="scientific">marine metagenome</name>
    <dbReference type="NCBI Taxonomy" id="408172"/>
    <lineage>
        <taxon>unclassified sequences</taxon>
        <taxon>metagenomes</taxon>
        <taxon>ecological metagenomes</taxon>
    </lineage>
</organism>
<evidence type="ECO:0000313" key="1">
    <source>
        <dbReference type="EMBL" id="SVE61056.1"/>
    </source>
</evidence>
<dbReference type="AlphaFoldDB" id="A0A383EVW9"/>
<gene>
    <name evidence="1" type="ORF">METZ01_LOCUS513910</name>
</gene>
<accession>A0A383EVW9</accession>
<protein>
    <submittedName>
        <fullName evidence="1">Uncharacterized protein</fullName>
    </submittedName>
</protein>
<dbReference type="EMBL" id="UINC01229372">
    <property type="protein sequence ID" value="SVE61056.1"/>
    <property type="molecule type" value="Genomic_DNA"/>
</dbReference>
<proteinExistence type="predicted"/>
<feature type="non-terminal residue" evidence="1">
    <location>
        <position position="50"/>
    </location>
</feature>
<name>A0A383EVW9_9ZZZZ</name>
<reference evidence="1" key="1">
    <citation type="submission" date="2018-05" db="EMBL/GenBank/DDBJ databases">
        <authorList>
            <person name="Lanie J.A."/>
            <person name="Ng W.-L."/>
            <person name="Kazmierczak K.M."/>
            <person name="Andrzejewski T.M."/>
            <person name="Davidsen T.M."/>
            <person name="Wayne K.J."/>
            <person name="Tettelin H."/>
            <person name="Glass J.I."/>
            <person name="Rusch D."/>
            <person name="Podicherti R."/>
            <person name="Tsui H.-C.T."/>
            <person name="Winkler M.E."/>
        </authorList>
    </citation>
    <scope>NUCLEOTIDE SEQUENCE</scope>
</reference>